<dbReference type="AlphaFoldDB" id="A0A2P2P872"/>
<dbReference type="EMBL" id="GGEC01070405">
    <property type="protein sequence ID" value="MBX50889.1"/>
    <property type="molecule type" value="Transcribed_RNA"/>
</dbReference>
<accession>A0A2P2P872</accession>
<sequence length="67" mass="7740">MHQKFQLNQNIDDNNKNKQEEERTMAHGKSNCSFKTPHASSFNSNILGFPLQFRKWKSSDQGQVGTQ</sequence>
<evidence type="ECO:0000313" key="2">
    <source>
        <dbReference type="EMBL" id="MBX50889.1"/>
    </source>
</evidence>
<organism evidence="2">
    <name type="scientific">Rhizophora mucronata</name>
    <name type="common">Asiatic mangrove</name>
    <dbReference type="NCBI Taxonomy" id="61149"/>
    <lineage>
        <taxon>Eukaryota</taxon>
        <taxon>Viridiplantae</taxon>
        <taxon>Streptophyta</taxon>
        <taxon>Embryophyta</taxon>
        <taxon>Tracheophyta</taxon>
        <taxon>Spermatophyta</taxon>
        <taxon>Magnoliopsida</taxon>
        <taxon>eudicotyledons</taxon>
        <taxon>Gunneridae</taxon>
        <taxon>Pentapetalae</taxon>
        <taxon>rosids</taxon>
        <taxon>fabids</taxon>
        <taxon>Malpighiales</taxon>
        <taxon>Rhizophoraceae</taxon>
        <taxon>Rhizophora</taxon>
    </lineage>
</organism>
<proteinExistence type="predicted"/>
<evidence type="ECO:0000256" key="1">
    <source>
        <dbReference type="SAM" id="MobiDB-lite"/>
    </source>
</evidence>
<feature type="compositionally biased region" description="Basic and acidic residues" evidence="1">
    <location>
        <begin position="13"/>
        <end position="25"/>
    </location>
</feature>
<reference evidence="2" key="1">
    <citation type="submission" date="2018-02" db="EMBL/GenBank/DDBJ databases">
        <title>Rhizophora mucronata_Transcriptome.</title>
        <authorList>
            <person name="Meera S.P."/>
            <person name="Sreeshan A."/>
            <person name="Augustine A."/>
        </authorList>
    </citation>
    <scope>NUCLEOTIDE SEQUENCE</scope>
    <source>
        <tissue evidence="2">Leaf</tissue>
    </source>
</reference>
<name>A0A2P2P872_RHIMU</name>
<protein>
    <submittedName>
        <fullName evidence="2">Uncharacterized protein</fullName>
    </submittedName>
</protein>
<feature type="region of interest" description="Disordered" evidence="1">
    <location>
        <begin position="1"/>
        <end position="32"/>
    </location>
</feature>